<sequence>MSYLDEVARLIRHEYLKNEPRWISESTISSEDMAFLEKECKIDSEFDPLHTRQQLLSQFKKGHAPYEVKHCIYGQVIVIYENEEQKNDIPWGLWGRILRMYTAEGTSSSKPFKIYFLANTHLRIAPPLGKKIEPQHINGGYTYPCNHETIMIYRAEDATRVLLHELMHSSCMDHMEHGVDRVEAETEAWAELLYIGFLSQGNRVRFNHLHQLQSDWIQTQNQLVKKHVKRPMDFPARYTLEKEKIWQKWGIVLPYAHIVNAGRSLRLTVPPYPTLKKQWKVSSSSTIL</sequence>
<organism evidence="1">
    <name type="scientific">viral metagenome</name>
    <dbReference type="NCBI Taxonomy" id="1070528"/>
    <lineage>
        <taxon>unclassified sequences</taxon>
        <taxon>metagenomes</taxon>
        <taxon>organismal metagenomes</taxon>
    </lineage>
</organism>
<proteinExistence type="predicted"/>
<protein>
    <submittedName>
        <fullName evidence="1">Uncharacterized protein</fullName>
    </submittedName>
</protein>
<dbReference type="AlphaFoldDB" id="A0A6C0KUF9"/>
<evidence type="ECO:0000313" key="1">
    <source>
        <dbReference type="EMBL" id="QHU20350.1"/>
    </source>
</evidence>
<accession>A0A6C0KUF9</accession>
<reference evidence="1" key="1">
    <citation type="journal article" date="2020" name="Nature">
        <title>Giant virus diversity and host interactions through global metagenomics.</title>
        <authorList>
            <person name="Schulz F."/>
            <person name="Roux S."/>
            <person name="Paez-Espino D."/>
            <person name="Jungbluth S."/>
            <person name="Walsh D.A."/>
            <person name="Denef V.J."/>
            <person name="McMahon K.D."/>
            <person name="Konstantinidis K.T."/>
            <person name="Eloe-Fadrosh E.A."/>
            <person name="Kyrpides N.C."/>
            <person name="Woyke T."/>
        </authorList>
    </citation>
    <scope>NUCLEOTIDE SEQUENCE</scope>
    <source>
        <strain evidence="1">GVMAG-S-3300013093-109</strain>
    </source>
</reference>
<name>A0A6C0KUF9_9ZZZZ</name>
<dbReference type="EMBL" id="MN740968">
    <property type="protein sequence ID" value="QHU20350.1"/>
    <property type="molecule type" value="Genomic_DNA"/>
</dbReference>